<dbReference type="PANTHER" id="PTHR12697:SF37">
    <property type="entry name" value="CONSERVED VIRULENCE FACTOR C"/>
    <property type="match status" value="1"/>
</dbReference>
<name>A0AAJ2KTL6_ALKPS</name>
<dbReference type="Pfam" id="PF13769">
    <property type="entry name" value="Virulence_fact"/>
    <property type="match status" value="1"/>
</dbReference>
<gene>
    <name evidence="3" type="ORF">RYX45_04325</name>
</gene>
<dbReference type="InterPro" id="IPR004155">
    <property type="entry name" value="PBS_lyase_HEAT"/>
</dbReference>
<feature type="domain" description="Scaffold protein Nfu/NifU N-terminal" evidence="2">
    <location>
        <begin position="4"/>
        <end position="90"/>
    </location>
</feature>
<dbReference type="PROSITE" id="PS50077">
    <property type="entry name" value="HEAT_REPEAT"/>
    <property type="match status" value="1"/>
</dbReference>
<evidence type="ECO:0000313" key="4">
    <source>
        <dbReference type="Proteomes" id="UP001285636"/>
    </source>
</evidence>
<sequence>MHILSIEPTPSPNTMKLTLSESLGQGSRNSYNEKNKGEAPEYIQELFNIEGVKSVYHVADFLAIDRHPKVDWKVILPKVREVFGEDADETRQQENKAQDTFGEVYVSLQVFKGIPMQVKLSNGEEEKRAGLPDRFNEAISKAQKPEDNVVMERKWVDQGIRYGELDDVAKEVVDEVSAAYSDSRLNGLVLIANGEAGKNTEQAESRFIKVTKEMLEASDWRERYAALERMDPKEEDIPVLELALRDEKASIRRLATVYLGMIEKPVVLPLLYQALKDSSVTVRRTAGDCLSDIGDADAAGAMEKALKDKNKLVRWRAAMFLYEVGDESSLPALKEAADDPEFEVAMQVKMAIERIEGGEEAKGSVWKQMTDSISSERE</sequence>
<dbReference type="Proteomes" id="UP001285636">
    <property type="component" value="Unassembled WGS sequence"/>
</dbReference>
<dbReference type="EMBL" id="JAWJAY010000001">
    <property type="protein sequence ID" value="MDV2884394.1"/>
    <property type="molecule type" value="Genomic_DNA"/>
</dbReference>
<dbReference type="InterPro" id="IPR011989">
    <property type="entry name" value="ARM-like"/>
</dbReference>
<evidence type="ECO:0000259" key="2">
    <source>
        <dbReference type="SMART" id="SM00932"/>
    </source>
</evidence>
<reference evidence="3" key="1">
    <citation type="submission" date="2023-10" db="EMBL/GenBank/DDBJ databases">
        <title>Screening of Alkalihalophilus pseudofirmusBZ-TG-HK211 and Its Alleviation of Salt Stress on Rapeseed Growth.</title>
        <authorList>
            <person name="Zhao B."/>
            <person name="Guo T."/>
        </authorList>
    </citation>
    <scope>NUCLEOTIDE SEQUENCE</scope>
    <source>
        <strain evidence="3">BZ-TG-HK211</strain>
    </source>
</reference>
<protein>
    <submittedName>
        <fullName evidence="3">Conserved virulence factor C family protein</fullName>
    </submittedName>
</protein>
<dbReference type="Pfam" id="PF13646">
    <property type="entry name" value="HEAT_2"/>
    <property type="match status" value="1"/>
</dbReference>
<dbReference type="PANTHER" id="PTHR12697">
    <property type="entry name" value="PBS LYASE HEAT-LIKE PROTEIN"/>
    <property type="match status" value="1"/>
</dbReference>
<dbReference type="GO" id="GO:0016491">
    <property type="term" value="F:oxidoreductase activity"/>
    <property type="evidence" value="ECO:0007669"/>
    <property type="project" value="TreeGrafter"/>
</dbReference>
<evidence type="ECO:0000313" key="3">
    <source>
        <dbReference type="EMBL" id="MDV2884394.1"/>
    </source>
</evidence>
<accession>A0AAJ2KTL6</accession>
<dbReference type="InterPro" id="IPR036498">
    <property type="entry name" value="Nfu/NifU_N_sf"/>
</dbReference>
<dbReference type="InterPro" id="IPR016024">
    <property type="entry name" value="ARM-type_fold"/>
</dbReference>
<dbReference type="InterPro" id="IPR025989">
    <property type="entry name" value="Virulence_F_dom"/>
</dbReference>
<dbReference type="Pfam" id="PF08712">
    <property type="entry name" value="Nfu_N"/>
    <property type="match status" value="1"/>
</dbReference>
<dbReference type="Gene3D" id="1.25.10.10">
    <property type="entry name" value="Leucine-rich Repeat Variant"/>
    <property type="match status" value="1"/>
</dbReference>
<dbReference type="SUPFAM" id="SSF48371">
    <property type="entry name" value="ARM repeat"/>
    <property type="match status" value="1"/>
</dbReference>
<dbReference type="SMART" id="SM00567">
    <property type="entry name" value="EZ_HEAT"/>
    <property type="match status" value="4"/>
</dbReference>
<dbReference type="Gene3D" id="3.30.1370.70">
    <property type="entry name" value="Scaffold protein Nfu/NifU, N-terminal domain"/>
    <property type="match status" value="1"/>
</dbReference>
<dbReference type="InterPro" id="IPR014824">
    <property type="entry name" value="Nfu/NifU_N"/>
</dbReference>
<dbReference type="AlphaFoldDB" id="A0AAJ2KTL6"/>
<dbReference type="RefSeq" id="WP_323465937.1">
    <property type="nucleotide sequence ID" value="NZ_CP144224.1"/>
</dbReference>
<dbReference type="SMART" id="SM00932">
    <property type="entry name" value="Nfu_N"/>
    <property type="match status" value="1"/>
</dbReference>
<comment type="function">
    <text evidence="1">Catalyzes the hydroxylation of the N(6)-(4-aminobutyl)-L-lysine intermediate produced by deoxyhypusine synthase/DHPS on a critical lysine of the eukaryotic translation initiation factor 5A/eIF-5A. This is the second step of the post-translational modification of that lysine into an unusual amino acid residue named hypusine. Hypusination is unique to mature eIF-5A factor and is essential for its function.</text>
</comment>
<dbReference type="SUPFAM" id="SSF110836">
    <property type="entry name" value="Hypothetical protein SAV1430"/>
    <property type="match status" value="1"/>
</dbReference>
<dbReference type="InterPro" id="IPR021133">
    <property type="entry name" value="HEAT_type_2"/>
</dbReference>
<evidence type="ECO:0000256" key="1">
    <source>
        <dbReference type="ARBA" id="ARBA00045876"/>
    </source>
</evidence>
<proteinExistence type="predicted"/>
<organism evidence="3 4">
    <name type="scientific">Alkalihalophilus pseudofirmus</name>
    <name type="common">Bacillus pseudofirmus</name>
    <dbReference type="NCBI Taxonomy" id="79885"/>
    <lineage>
        <taxon>Bacteria</taxon>
        <taxon>Bacillati</taxon>
        <taxon>Bacillota</taxon>
        <taxon>Bacilli</taxon>
        <taxon>Bacillales</taxon>
        <taxon>Bacillaceae</taxon>
        <taxon>Alkalihalophilus</taxon>
    </lineage>
</organism>
<comment type="caution">
    <text evidence="3">The sequence shown here is derived from an EMBL/GenBank/DDBJ whole genome shotgun (WGS) entry which is preliminary data.</text>
</comment>